<organism evidence="2 3">
    <name type="scientific">Pedobacter steynii</name>
    <dbReference type="NCBI Taxonomy" id="430522"/>
    <lineage>
        <taxon>Bacteria</taxon>
        <taxon>Pseudomonadati</taxon>
        <taxon>Bacteroidota</taxon>
        <taxon>Sphingobacteriia</taxon>
        <taxon>Sphingobacteriales</taxon>
        <taxon>Sphingobacteriaceae</taxon>
        <taxon>Pedobacter</taxon>
    </lineage>
</organism>
<proteinExistence type="predicted"/>
<keyword evidence="3" id="KW-1185">Reference proteome</keyword>
<keyword evidence="1" id="KW-1133">Transmembrane helix</keyword>
<evidence type="ECO:0000313" key="3">
    <source>
        <dbReference type="Proteomes" id="UP000183200"/>
    </source>
</evidence>
<name>A0A1G9JE11_9SPHI</name>
<dbReference type="EMBL" id="FNGY01000001">
    <property type="protein sequence ID" value="SDL35542.1"/>
    <property type="molecule type" value="Genomic_DNA"/>
</dbReference>
<gene>
    <name evidence="2" type="ORF">SAMN05421820_101229</name>
</gene>
<dbReference type="AlphaFoldDB" id="A0A1G9JE11"/>
<protein>
    <submittedName>
        <fullName evidence="2">Uncharacterized protein</fullName>
    </submittedName>
</protein>
<keyword evidence="1" id="KW-0472">Membrane</keyword>
<evidence type="ECO:0000313" key="2">
    <source>
        <dbReference type="EMBL" id="SDL35542.1"/>
    </source>
</evidence>
<feature type="transmembrane region" description="Helical" evidence="1">
    <location>
        <begin position="45"/>
        <end position="68"/>
    </location>
</feature>
<evidence type="ECO:0000256" key="1">
    <source>
        <dbReference type="SAM" id="Phobius"/>
    </source>
</evidence>
<dbReference type="Proteomes" id="UP000183200">
    <property type="component" value="Unassembled WGS sequence"/>
</dbReference>
<reference evidence="3" key="1">
    <citation type="submission" date="2016-10" db="EMBL/GenBank/DDBJ databases">
        <authorList>
            <person name="Varghese N."/>
            <person name="Submissions S."/>
        </authorList>
    </citation>
    <scope>NUCLEOTIDE SEQUENCE [LARGE SCALE GENOMIC DNA]</scope>
    <source>
        <strain evidence="3">DSM 19110</strain>
    </source>
</reference>
<sequence>MKSVYKTGVINHIKSSRYILFNLFLVLLIFCLIVVIGKVDIYPDGLMIGILGVILVLVVDAPAVFLHISYYIKNFGLKIIIDERQNTLIVSKLWKRASLSFF</sequence>
<feature type="transmembrane region" description="Helical" evidence="1">
    <location>
        <begin position="20"/>
        <end position="39"/>
    </location>
</feature>
<accession>A0A1G9JE11</accession>
<keyword evidence="1" id="KW-0812">Transmembrane</keyword>